<feature type="transmembrane region" description="Helical" evidence="11">
    <location>
        <begin position="666"/>
        <end position="687"/>
    </location>
</feature>
<protein>
    <submittedName>
        <fullName evidence="15">CSC1-like protein</fullName>
    </submittedName>
</protein>
<dbReference type="Pfam" id="PF13967">
    <property type="entry name" value="RSN1_TM"/>
    <property type="match status" value="1"/>
</dbReference>
<dbReference type="STRING" id="157652.A0A371HN95"/>
<evidence type="ECO:0000313" key="16">
    <source>
        <dbReference type="Proteomes" id="UP000257109"/>
    </source>
</evidence>
<evidence type="ECO:0000256" key="5">
    <source>
        <dbReference type="ARBA" id="ARBA00022837"/>
    </source>
</evidence>
<reference evidence="15" key="1">
    <citation type="submission" date="2018-05" db="EMBL/GenBank/DDBJ databases">
        <title>Draft genome of Mucuna pruriens seed.</title>
        <authorList>
            <person name="Nnadi N.E."/>
            <person name="Vos R."/>
            <person name="Hasami M.H."/>
            <person name="Devisetty U.K."/>
            <person name="Aguiy J.C."/>
        </authorList>
    </citation>
    <scope>NUCLEOTIDE SEQUENCE [LARGE SCALE GENOMIC DNA]</scope>
    <source>
        <strain evidence="15">JCA_2017</strain>
    </source>
</reference>
<keyword evidence="6 11" id="KW-1133">Transmembrane helix</keyword>
<dbReference type="InterPro" id="IPR003864">
    <property type="entry name" value="CSC1/OSCA1-like_7TM"/>
</dbReference>
<feature type="transmembrane region" description="Helical" evidence="11">
    <location>
        <begin position="467"/>
        <end position="486"/>
    </location>
</feature>
<evidence type="ECO:0000256" key="9">
    <source>
        <dbReference type="ARBA" id="ARBA00023303"/>
    </source>
</evidence>
<feature type="transmembrane region" description="Helical" evidence="11">
    <location>
        <begin position="39"/>
        <end position="60"/>
    </location>
</feature>
<dbReference type="InterPro" id="IPR027815">
    <property type="entry name" value="CSC1/OSCA1-like_cyt"/>
</dbReference>
<keyword evidence="8 11" id="KW-0472">Membrane</keyword>
<dbReference type="EMBL" id="QJKJ01002106">
    <property type="protein sequence ID" value="RDY04278.1"/>
    <property type="molecule type" value="Genomic_DNA"/>
</dbReference>
<evidence type="ECO:0000313" key="15">
    <source>
        <dbReference type="EMBL" id="RDY04278.1"/>
    </source>
</evidence>
<evidence type="ECO:0000256" key="8">
    <source>
        <dbReference type="ARBA" id="ARBA00023136"/>
    </source>
</evidence>
<feature type="transmembrane region" description="Helical" evidence="11">
    <location>
        <begin position="498"/>
        <end position="518"/>
    </location>
</feature>
<evidence type="ECO:0000256" key="1">
    <source>
        <dbReference type="ARBA" id="ARBA00004141"/>
    </source>
</evidence>
<feature type="domain" description="CSC1/OSCA1-like N-terminal transmembrane" evidence="13">
    <location>
        <begin position="67"/>
        <end position="210"/>
    </location>
</feature>
<evidence type="ECO:0000256" key="11">
    <source>
        <dbReference type="SAM" id="Phobius"/>
    </source>
</evidence>
<gene>
    <name evidence="15" type="ORF">CR513_11996</name>
</gene>
<dbReference type="GO" id="GO:0005227">
    <property type="term" value="F:calcium-activated cation channel activity"/>
    <property type="evidence" value="ECO:0007669"/>
    <property type="project" value="InterPro"/>
</dbReference>
<evidence type="ECO:0000259" key="13">
    <source>
        <dbReference type="Pfam" id="PF13967"/>
    </source>
</evidence>
<evidence type="ECO:0000256" key="3">
    <source>
        <dbReference type="ARBA" id="ARBA00022448"/>
    </source>
</evidence>
<dbReference type="PANTHER" id="PTHR13018">
    <property type="entry name" value="PROBABLE MEMBRANE PROTEIN DUF221-RELATED"/>
    <property type="match status" value="1"/>
</dbReference>
<comment type="similarity">
    <text evidence="2">Belongs to the CSC1 (TC 1.A.17) family.</text>
</comment>
<comment type="caution">
    <text evidence="15">The sequence shown here is derived from an EMBL/GenBank/DDBJ whole genome shotgun (WGS) entry which is preliminary data.</text>
</comment>
<evidence type="ECO:0000256" key="2">
    <source>
        <dbReference type="ARBA" id="ARBA00007779"/>
    </source>
</evidence>
<dbReference type="GO" id="GO:0005886">
    <property type="term" value="C:plasma membrane"/>
    <property type="evidence" value="ECO:0007669"/>
    <property type="project" value="TreeGrafter"/>
</dbReference>
<evidence type="ECO:0000256" key="7">
    <source>
        <dbReference type="ARBA" id="ARBA00023065"/>
    </source>
</evidence>
<dbReference type="InterPro" id="IPR045122">
    <property type="entry name" value="Csc1-like"/>
</dbReference>
<keyword evidence="16" id="KW-1185">Reference proteome</keyword>
<feature type="transmembrane region" description="Helical" evidence="11">
    <location>
        <begin position="628"/>
        <end position="645"/>
    </location>
</feature>
<feature type="transmembrane region" description="Helical" evidence="11">
    <location>
        <begin position="404"/>
        <end position="427"/>
    </location>
</feature>
<feature type="domain" description="CSC1/OSCA1-like cytosolic" evidence="14">
    <location>
        <begin position="235"/>
        <end position="394"/>
    </location>
</feature>
<dbReference type="Pfam" id="PF02714">
    <property type="entry name" value="RSN1_7TM"/>
    <property type="match status" value="1"/>
</dbReference>
<feature type="transmembrane region" description="Helical" evidence="11">
    <location>
        <begin position="160"/>
        <end position="179"/>
    </location>
</feature>
<dbReference type="OrthoDB" id="1689567at2759"/>
<keyword evidence="10" id="KW-0175">Coiled coil</keyword>
<dbReference type="PANTHER" id="PTHR13018:SF141">
    <property type="entry name" value="OS01G0950900 PROTEIN"/>
    <property type="match status" value="1"/>
</dbReference>
<name>A0A371HN95_MUCPR</name>
<evidence type="ECO:0000256" key="10">
    <source>
        <dbReference type="SAM" id="Coils"/>
    </source>
</evidence>
<feature type="domain" description="CSC1/OSCA1-like 7TM region" evidence="12">
    <location>
        <begin position="406"/>
        <end position="685"/>
    </location>
</feature>
<feature type="transmembrane region" description="Helical" evidence="11">
    <location>
        <begin position="66"/>
        <end position="88"/>
    </location>
</feature>
<keyword evidence="5" id="KW-0106">Calcium</keyword>
<feature type="coiled-coil region" evidence="10">
    <location>
        <begin position="277"/>
        <end position="343"/>
    </location>
</feature>
<evidence type="ECO:0000256" key="4">
    <source>
        <dbReference type="ARBA" id="ARBA00022692"/>
    </source>
</evidence>
<comment type="subcellular location">
    <subcellularLocation>
        <location evidence="1">Membrane</location>
        <topology evidence="1">Multi-pass membrane protein</topology>
    </subcellularLocation>
</comment>
<keyword evidence="7" id="KW-0406">Ion transport</keyword>
<dbReference type="Pfam" id="PF14703">
    <property type="entry name" value="PHM7_cyt"/>
    <property type="match status" value="1"/>
</dbReference>
<dbReference type="InterPro" id="IPR032880">
    <property type="entry name" value="CSC1/OSCA1-like_N"/>
</dbReference>
<accession>A0A371HN95</accession>
<evidence type="ECO:0000259" key="14">
    <source>
        <dbReference type="Pfam" id="PF14703"/>
    </source>
</evidence>
<feature type="non-terminal residue" evidence="15">
    <location>
        <position position="1"/>
    </location>
</feature>
<keyword evidence="3" id="KW-0813">Transport</keyword>
<dbReference type="AlphaFoldDB" id="A0A371HN95"/>
<keyword evidence="9" id="KW-0407">Ion channel</keyword>
<organism evidence="15 16">
    <name type="scientific">Mucuna pruriens</name>
    <name type="common">Velvet bean</name>
    <name type="synonym">Dolichos pruriens</name>
    <dbReference type="NCBI Taxonomy" id="157652"/>
    <lineage>
        <taxon>Eukaryota</taxon>
        <taxon>Viridiplantae</taxon>
        <taxon>Streptophyta</taxon>
        <taxon>Embryophyta</taxon>
        <taxon>Tracheophyta</taxon>
        <taxon>Spermatophyta</taxon>
        <taxon>Magnoliopsida</taxon>
        <taxon>eudicotyledons</taxon>
        <taxon>Gunneridae</taxon>
        <taxon>Pentapetalae</taxon>
        <taxon>rosids</taxon>
        <taxon>fabids</taxon>
        <taxon>Fabales</taxon>
        <taxon>Fabaceae</taxon>
        <taxon>Papilionoideae</taxon>
        <taxon>50 kb inversion clade</taxon>
        <taxon>NPAAA clade</taxon>
        <taxon>indigoferoid/millettioid clade</taxon>
        <taxon>Phaseoleae</taxon>
        <taxon>Mucuna</taxon>
    </lineage>
</organism>
<dbReference type="Proteomes" id="UP000257109">
    <property type="component" value="Unassembled WGS sequence"/>
</dbReference>
<sequence length="774" mass="88046">MQILRGRVTSSSVLDHFSFCHVIPKVPLSHHTTSHHITALLFLSLSDFHCIIFCFSWKVLKMHPQSLLASAAINIGLAFITLSLFSVLKKQPSNASLYYARPLSRHHYIPFDSPNPSLHRFLPSIYWVSRAFRVTEDEILQVHGLDALVIIRLFKFGLKFFVVCSLIGLVVLLPINYGAQDQEVENGSYSTMDSFTISNVRSGSRRVVMLLSKEYNEILIRRIQQIQKLKDRPDQFTIVVREIPLCIEHKARDCCVDNFFSKHYPDTYYSYQMVYNTEDLEESVSQAKSLARKIENLRESSMAKERKNKLPLLGLLHQETSKADLLEEKLQALCHKIHQLQCKDMLHKRELRVAFVTFKSRSGAAAAAHLQQHSHPLLWITELAPEPRDVSWRNMRVSYRVVPLYKLGVLIAASFLTVFFAIPVTAVQGIAKYEKLKKWFPPAMAVQFIPGLSSIVTGYLPSAVLNGFIYIVSFAMFAMAKIAGCISRSKEEIKACNMVFYFLVGNVFLLSVLSGSLLDLIGQFISQPKNIPSHLARAVSAQSSNEFDFFCTFQADFFVTYILTDGLSGFSFEVLQPGLLIWDIFKSCIYGCQKERSPYLYSLPYFRIIPIVSLSILIGIVYAVVAPLLLPFLIVYFCLGYVVYVNQIQDVYETTYETGGQYWPYIHHYILLAIILMQITMIGLFVLKSKTAASISTIPLILFTWMFNEYCKMRFLPSFRHYSLKDAAENDELDEKCGLLELHCENAINAYCPPGLRPVNFMASESSSTPLVSS</sequence>
<feature type="transmembrane region" description="Helical" evidence="11">
    <location>
        <begin position="604"/>
        <end position="622"/>
    </location>
</feature>
<evidence type="ECO:0000256" key="6">
    <source>
        <dbReference type="ARBA" id="ARBA00022989"/>
    </source>
</evidence>
<keyword evidence="4 11" id="KW-0812">Transmembrane</keyword>
<proteinExistence type="inferred from homology"/>
<evidence type="ECO:0000259" key="12">
    <source>
        <dbReference type="Pfam" id="PF02714"/>
    </source>
</evidence>